<evidence type="ECO:0000313" key="8">
    <source>
        <dbReference type="Proteomes" id="UP000078546"/>
    </source>
</evidence>
<dbReference type="GO" id="GO:0005634">
    <property type="term" value="C:nucleus"/>
    <property type="evidence" value="ECO:0007669"/>
    <property type="project" value="UniProtKB-SubCell"/>
</dbReference>
<evidence type="ECO:0000256" key="1">
    <source>
        <dbReference type="ARBA" id="ARBA00003056"/>
    </source>
</evidence>
<sequence>MLVHKKMENELDNVLMFNSYEEYIKKKITPTDLFYIEDEELVFEIFSLGLKSRGVLSYEDFNSTYKKKEKSEKKSTKEVKKESITYDINLLYSNTKDFFYIMNCHLHFCKEKKISTILFIRYANKQNYEISSYIDINNNKVREKISKKKYIYASKKDLSYYNWHNNYICTNNSENYEIIINKKVGFIFKHTYTNKCFSLNSNKEVNIKLSDNIRKDDTIKVNTYENESMVKLCDDVKRVEIEDSTYLQCVLYTLHL</sequence>
<dbReference type="EMBL" id="FLQV01002663">
    <property type="protein sequence ID" value="SBT01699.1"/>
    <property type="molecule type" value="Genomic_DNA"/>
</dbReference>
<dbReference type="InterPro" id="IPR027887">
    <property type="entry name" value="DUF4464"/>
</dbReference>
<evidence type="ECO:0000256" key="6">
    <source>
        <dbReference type="ARBA" id="ARBA00023242"/>
    </source>
</evidence>
<dbReference type="PANTHER" id="PTHR33588">
    <property type="entry name" value="CILIA- AND FLAGELLA-ASSOCIATED PROTEIN 299"/>
    <property type="match status" value="1"/>
</dbReference>
<name>A0A1A8XBL9_PLAOA</name>
<gene>
    <name evidence="7" type="ORF">POVCU1_068850</name>
</gene>
<accession>A0A1A8XBL9</accession>
<keyword evidence="6" id="KW-0539">Nucleus</keyword>
<comment type="function">
    <text evidence="1">May be involved in spermatogenesis.</text>
</comment>
<comment type="subcellular location">
    <subcellularLocation>
        <location evidence="3">Cytoplasm</location>
    </subcellularLocation>
    <subcellularLocation>
        <location evidence="2">Nucleus</location>
    </subcellularLocation>
</comment>
<evidence type="ECO:0000256" key="4">
    <source>
        <dbReference type="ARBA" id="ARBA00021436"/>
    </source>
</evidence>
<evidence type="ECO:0000256" key="5">
    <source>
        <dbReference type="ARBA" id="ARBA00022490"/>
    </source>
</evidence>
<evidence type="ECO:0000313" key="7">
    <source>
        <dbReference type="EMBL" id="SBT01699.1"/>
    </source>
</evidence>
<keyword evidence="5" id="KW-0963">Cytoplasm</keyword>
<dbReference type="Proteomes" id="UP000078546">
    <property type="component" value="Unassembled WGS sequence"/>
</dbReference>
<protein>
    <recommendedName>
        <fullName evidence="4">Cilia- and flagella-associated protein 299</fullName>
    </recommendedName>
</protein>
<organism evidence="7 8">
    <name type="scientific">Plasmodium ovale curtisi</name>
    <dbReference type="NCBI Taxonomy" id="864141"/>
    <lineage>
        <taxon>Eukaryota</taxon>
        <taxon>Sar</taxon>
        <taxon>Alveolata</taxon>
        <taxon>Apicomplexa</taxon>
        <taxon>Aconoidasida</taxon>
        <taxon>Haemosporida</taxon>
        <taxon>Plasmodiidae</taxon>
        <taxon>Plasmodium</taxon>
        <taxon>Plasmodium (Plasmodium)</taxon>
    </lineage>
</organism>
<dbReference type="GO" id="GO:0005737">
    <property type="term" value="C:cytoplasm"/>
    <property type="evidence" value="ECO:0007669"/>
    <property type="project" value="UniProtKB-SubCell"/>
</dbReference>
<dbReference type="Pfam" id="PF14713">
    <property type="entry name" value="DUF4464"/>
    <property type="match status" value="1"/>
</dbReference>
<evidence type="ECO:0000256" key="3">
    <source>
        <dbReference type="ARBA" id="ARBA00004496"/>
    </source>
</evidence>
<reference evidence="8" key="1">
    <citation type="submission" date="2016-05" db="EMBL/GenBank/DDBJ databases">
        <authorList>
            <person name="Naeem Raeece"/>
        </authorList>
    </citation>
    <scope>NUCLEOTIDE SEQUENCE [LARGE SCALE GENOMIC DNA]</scope>
</reference>
<evidence type="ECO:0000256" key="2">
    <source>
        <dbReference type="ARBA" id="ARBA00004123"/>
    </source>
</evidence>
<dbReference type="PANTHER" id="PTHR33588:SF1">
    <property type="entry name" value="CILIA- AND FLAGELLA-ASSOCIATED PROTEIN 299"/>
    <property type="match status" value="1"/>
</dbReference>
<proteinExistence type="predicted"/>
<dbReference type="AlphaFoldDB" id="A0A1A8XBL9"/>